<dbReference type="GO" id="GO:0005198">
    <property type="term" value="F:structural molecule activity"/>
    <property type="evidence" value="ECO:0007669"/>
    <property type="project" value="TreeGrafter"/>
</dbReference>
<comment type="subcellular location">
    <subcellularLocation>
        <location evidence="1">Cell junction</location>
    </subcellularLocation>
</comment>
<evidence type="ECO:0000313" key="8">
    <source>
        <dbReference type="Proteomes" id="UP001177744"/>
    </source>
</evidence>
<comment type="caution">
    <text evidence="7">The sequence shown here is derived from an EMBL/GenBank/DDBJ whole genome shotgun (WGS) entry which is preliminary data.</text>
</comment>
<keyword evidence="8" id="KW-1185">Reference proteome</keyword>
<evidence type="ECO:0008006" key="9">
    <source>
        <dbReference type="Google" id="ProtNLM"/>
    </source>
</evidence>
<keyword evidence="6" id="KW-0175">Coiled coil</keyword>
<protein>
    <recommendedName>
        <fullName evidence="9">Epiplakin</fullName>
    </recommendedName>
</protein>
<evidence type="ECO:0000256" key="3">
    <source>
        <dbReference type="ARBA" id="ARBA00022553"/>
    </source>
</evidence>
<dbReference type="GO" id="GO:0016020">
    <property type="term" value="C:membrane"/>
    <property type="evidence" value="ECO:0007669"/>
    <property type="project" value="TreeGrafter"/>
</dbReference>
<dbReference type="GO" id="GO:0045095">
    <property type="term" value="C:keratin filament"/>
    <property type="evidence" value="ECO:0007669"/>
    <property type="project" value="TreeGrafter"/>
</dbReference>
<evidence type="ECO:0000256" key="1">
    <source>
        <dbReference type="ARBA" id="ARBA00004282"/>
    </source>
</evidence>
<dbReference type="InterPro" id="IPR001101">
    <property type="entry name" value="Plectin_repeat"/>
</dbReference>
<dbReference type="Proteomes" id="UP001177744">
    <property type="component" value="Unassembled WGS sequence"/>
</dbReference>
<sequence>MEVHAGRFRGQQVSVWDVLASSYLSQARREELLAQHAAGTLALPGLVAILTQVVTETEERLSKLSFPGLRRQVTASQLGVSRVLDPETLQGLAQGTRSPQEVMQMDSVKRYLEGTSCIGGVLVPARDEPGRREKMSVYQAMWKGHLRPGTALVLLEAQAATGFLIDPVRNQRLSVDEAVAAGLVGGEIRDKLLSAERAVTGYTDPYTGEPISLFQAMQKELIVRDHGIRLLEAQIATGGIIDPVHSHRVPVEVAYQNGYFDEEMSRVLADPSDDTKGFFDPNTHENLTYMQLLQKATLDPETGLLFLSLS</sequence>
<dbReference type="GO" id="GO:1990254">
    <property type="term" value="F:keratin filament binding"/>
    <property type="evidence" value="ECO:0007669"/>
    <property type="project" value="TreeGrafter"/>
</dbReference>
<dbReference type="GO" id="GO:0042060">
    <property type="term" value="P:wound healing"/>
    <property type="evidence" value="ECO:0007669"/>
    <property type="project" value="TreeGrafter"/>
</dbReference>
<dbReference type="GO" id="GO:0045110">
    <property type="term" value="P:intermediate filament bundle assembly"/>
    <property type="evidence" value="ECO:0007669"/>
    <property type="project" value="TreeGrafter"/>
</dbReference>
<name>A0AA40HIF6_CNENI</name>
<dbReference type="EMBL" id="JAULJE010000019">
    <property type="protein sequence ID" value="KAK1331818.1"/>
    <property type="molecule type" value="Genomic_DNA"/>
</dbReference>
<proteinExistence type="inferred from homology"/>
<dbReference type="GO" id="GO:0005737">
    <property type="term" value="C:cytoplasm"/>
    <property type="evidence" value="ECO:0007669"/>
    <property type="project" value="TreeGrafter"/>
</dbReference>
<dbReference type="FunFam" id="3.90.1290.10:FF:000001">
    <property type="entry name" value="Plectin a"/>
    <property type="match status" value="1"/>
</dbReference>
<organism evidence="7 8">
    <name type="scientific">Cnephaeus nilssonii</name>
    <name type="common">Northern bat</name>
    <name type="synonym">Eptesicus nilssonii</name>
    <dbReference type="NCBI Taxonomy" id="3371016"/>
    <lineage>
        <taxon>Eukaryota</taxon>
        <taxon>Metazoa</taxon>
        <taxon>Chordata</taxon>
        <taxon>Craniata</taxon>
        <taxon>Vertebrata</taxon>
        <taxon>Euteleostomi</taxon>
        <taxon>Mammalia</taxon>
        <taxon>Eutheria</taxon>
        <taxon>Laurasiatheria</taxon>
        <taxon>Chiroptera</taxon>
        <taxon>Yangochiroptera</taxon>
        <taxon>Vespertilionidae</taxon>
        <taxon>Cnephaeus</taxon>
    </lineage>
</organism>
<accession>A0AA40HIF6</accession>
<keyword evidence="4" id="KW-0677">Repeat</keyword>
<dbReference type="GO" id="GO:0042995">
    <property type="term" value="C:cell projection"/>
    <property type="evidence" value="ECO:0007669"/>
    <property type="project" value="UniProtKB-SubCell"/>
</dbReference>
<dbReference type="InterPro" id="IPR043197">
    <property type="entry name" value="Plakin"/>
</dbReference>
<dbReference type="Gene3D" id="3.90.1290.10">
    <property type="entry name" value="Plakin repeat"/>
    <property type="match status" value="1"/>
</dbReference>
<evidence type="ECO:0000313" key="7">
    <source>
        <dbReference type="EMBL" id="KAK1331818.1"/>
    </source>
</evidence>
<dbReference type="SUPFAM" id="SSF75399">
    <property type="entry name" value="Plakin repeat"/>
    <property type="match status" value="1"/>
</dbReference>
<keyword evidence="3" id="KW-0597">Phosphoprotein</keyword>
<comment type="similarity">
    <text evidence="2">Belongs to the plakin or cytolinker family.</text>
</comment>
<keyword evidence="5" id="KW-0965">Cell junction</keyword>
<dbReference type="AlphaFoldDB" id="A0AA40HIF6"/>
<reference evidence="7" key="1">
    <citation type="submission" date="2023-06" db="EMBL/GenBank/DDBJ databases">
        <title>Reference genome for the Northern bat (Eptesicus nilssonii), a most northern bat species.</title>
        <authorList>
            <person name="Laine V.N."/>
            <person name="Pulliainen A.T."/>
            <person name="Lilley T.M."/>
        </authorList>
    </citation>
    <scope>NUCLEOTIDE SEQUENCE</scope>
    <source>
        <strain evidence="7">BLF_Eptnil</strain>
        <tissue evidence="7">Kidney</tissue>
    </source>
</reference>
<evidence type="ECO:0000256" key="6">
    <source>
        <dbReference type="ARBA" id="ARBA00023054"/>
    </source>
</evidence>
<dbReference type="PANTHER" id="PTHR23169:SF21">
    <property type="entry name" value="EPIPLAKIN"/>
    <property type="match status" value="1"/>
</dbReference>
<evidence type="ECO:0000256" key="5">
    <source>
        <dbReference type="ARBA" id="ARBA00022949"/>
    </source>
</evidence>
<gene>
    <name evidence="7" type="ORF">QTO34_007494</name>
</gene>
<evidence type="ECO:0000256" key="2">
    <source>
        <dbReference type="ARBA" id="ARBA00009109"/>
    </source>
</evidence>
<dbReference type="SMART" id="SM00250">
    <property type="entry name" value="PLEC"/>
    <property type="match status" value="5"/>
</dbReference>
<dbReference type="PANTHER" id="PTHR23169">
    <property type="entry name" value="ENVOPLAKIN"/>
    <property type="match status" value="1"/>
</dbReference>
<dbReference type="Pfam" id="PF00681">
    <property type="entry name" value="Plectin"/>
    <property type="match status" value="2"/>
</dbReference>
<dbReference type="GO" id="GO:0070161">
    <property type="term" value="C:anchoring junction"/>
    <property type="evidence" value="ECO:0007669"/>
    <property type="project" value="UniProtKB-SubCell"/>
</dbReference>
<dbReference type="InterPro" id="IPR035915">
    <property type="entry name" value="Plakin_repeat_sf"/>
</dbReference>
<evidence type="ECO:0000256" key="4">
    <source>
        <dbReference type="ARBA" id="ARBA00022737"/>
    </source>
</evidence>